<keyword evidence="1" id="KW-1133">Transmembrane helix</keyword>
<keyword evidence="1" id="KW-0472">Membrane</keyword>
<accession>A0A371GBK0</accession>
<organism evidence="2 3">
    <name type="scientific">Mucuna pruriens</name>
    <name type="common">Velvet bean</name>
    <name type="synonym">Dolichos pruriens</name>
    <dbReference type="NCBI Taxonomy" id="157652"/>
    <lineage>
        <taxon>Eukaryota</taxon>
        <taxon>Viridiplantae</taxon>
        <taxon>Streptophyta</taxon>
        <taxon>Embryophyta</taxon>
        <taxon>Tracheophyta</taxon>
        <taxon>Spermatophyta</taxon>
        <taxon>Magnoliopsida</taxon>
        <taxon>eudicotyledons</taxon>
        <taxon>Gunneridae</taxon>
        <taxon>Pentapetalae</taxon>
        <taxon>rosids</taxon>
        <taxon>fabids</taxon>
        <taxon>Fabales</taxon>
        <taxon>Fabaceae</taxon>
        <taxon>Papilionoideae</taxon>
        <taxon>50 kb inversion clade</taxon>
        <taxon>NPAAA clade</taxon>
        <taxon>indigoferoid/millettioid clade</taxon>
        <taxon>Phaseoleae</taxon>
        <taxon>Mucuna</taxon>
    </lineage>
</organism>
<protein>
    <submittedName>
        <fullName evidence="2">Uncharacterized protein</fullName>
    </submittedName>
</protein>
<evidence type="ECO:0000256" key="1">
    <source>
        <dbReference type="SAM" id="Phobius"/>
    </source>
</evidence>
<reference evidence="2" key="1">
    <citation type="submission" date="2018-05" db="EMBL/GenBank/DDBJ databases">
        <title>Draft genome of Mucuna pruriens seed.</title>
        <authorList>
            <person name="Nnadi N.E."/>
            <person name="Vos R."/>
            <person name="Hasami M.H."/>
            <person name="Devisetty U.K."/>
            <person name="Aguiy J.C."/>
        </authorList>
    </citation>
    <scope>NUCLEOTIDE SEQUENCE [LARGE SCALE GENOMIC DNA]</scope>
    <source>
        <strain evidence="2">JCA_2017</strain>
    </source>
</reference>
<keyword evidence="1" id="KW-0812">Transmembrane</keyword>
<dbReference type="Proteomes" id="UP000257109">
    <property type="component" value="Unassembled WGS sequence"/>
</dbReference>
<dbReference type="EMBL" id="QJKJ01006142">
    <property type="protein sequence ID" value="RDX87743.1"/>
    <property type="molecule type" value="Genomic_DNA"/>
</dbReference>
<name>A0A371GBK0_MUCPR</name>
<evidence type="ECO:0000313" key="3">
    <source>
        <dbReference type="Proteomes" id="UP000257109"/>
    </source>
</evidence>
<feature type="non-terminal residue" evidence="2">
    <location>
        <position position="1"/>
    </location>
</feature>
<feature type="transmembrane region" description="Helical" evidence="1">
    <location>
        <begin position="53"/>
        <end position="74"/>
    </location>
</feature>
<sequence length="76" mass="8957">MRYNTWSIVSLKHIGKPLAVSEKIWMELLISTKFALSQRASNSKRDLTLRRPFFLMVKLITIHLTLTLTLTLRWDI</sequence>
<comment type="caution">
    <text evidence="2">The sequence shown here is derived from an EMBL/GenBank/DDBJ whole genome shotgun (WGS) entry which is preliminary data.</text>
</comment>
<evidence type="ECO:0000313" key="2">
    <source>
        <dbReference type="EMBL" id="RDX87743.1"/>
    </source>
</evidence>
<keyword evidence="3" id="KW-1185">Reference proteome</keyword>
<dbReference type="AlphaFoldDB" id="A0A371GBK0"/>
<gene>
    <name evidence="2" type="ORF">CR513_30760</name>
</gene>
<proteinExistence type="predicted"/>